<proteinExistence type="predicted"/>
<name>A0A5C3L2I8_COPMA</name>
<evidence type="ECO:0000259" key="3">
    <source>
        <dbReference type="Pfam" id="PF24883"/>
    </source>
</evidence>
<evidence type="ECO:0000256" key="2">
    <source>
        <dbReference type="SAM" id="MobiDB-lite"/>
    </source>
</evidence>
<keyword evidence="5" id="KW-1185">Reference proteome</keyword>
<dbReference type="InterPro" id="IPR027417">
    <property type="entry name" value="P-loop_NTPase"/>
</dbReference>
<evidence type="ECO:0000313" key="4">
    <source>
        <dbReference type="EMBL" id="TFK26918.1"/>
    </source>
</evidence>
<gene>
    <name evidence="4" type="ORF">FA15DRAFT_692792</name>
</gene>
<reference evidence="4 5" key="1">
    <citation type="journal article" date="2019" name="Nat. Ecol. Evol.">
        <title>Megaphylogeny resolves global patterns of mushroom evolution.</title>
        <authorList>
            <person name="Varga T."/>
            <person name="Krizsan K."/>
            <person name="Foldi C."/>
            <person name="Dima B."/>
            <person name="Sanchez-Garcia M."/>
            <person name="Sanchez-Ramirez S."/>
            <person name="Szollosi G.J."/>
            <person name="Szarkandi J.G."/>
            <person name="Papp V."/>
            <person name="Albert L."/>
            <person name="Andreopoulos W."/>
            <person name="Angelini C."/>
            <person name="Antonin V."/>
            <person name="Barry K.W."/>
            <person name="Bougher N.L."/>
            <person name="Buchanan P."/>
            <person name="Buyck B."/>
            <person name="Bense V."/>
            <person name="Catcheside P."/>
            <person name="Chovatia M."/>
            <person name="Cooper J."/>
            <person name="Damon W."/>
            <person name="Desjardin D."/>
            <person name="Finy P."/>
            <person name="Geml J."/>
            <person name="Haridas S."/>
            <person name="Hughes K."/>
            <person name="Justo A."/>
            <person name="Karasinski D."/>
            <person name="Kautmanova I."/>
            <person name="Kiss B."/>
            <person name="Kocsube S."/>
            <person name="Kotiranta H."/>
            <person name="LaButti K.M."/>
            <person name="Lechner B.E."/>
            <person name="Liimatainen K."/>
            <person name="Lipzen A."/>
            <person name="Lukacs Z."/>
            <person name="Mihaltcheva S."/>
            <person name="Morgado L.N."/>
            <person name="Niskanen T."/>
            <person name="Noordeloos M.E."/>
            <person name="Ohm R.A."/>
            <person name="Ortiz-Santana B."/>
            <person name="Ovrebo C."/>
            <person name="Racz N."/>
            <person name="Riley R."/>
            <person name="Savchenko A."/>
            <person name="Shiryaev A."/>
            <person name="Soop K."/>
            <person name="Spirin V."/>
            <person name="Szebenyi C."/>
            <person name="Tomsovsky M."/>
            <person name="Tulloss R.E."/>
            <person name="Uehling J."/>
            <person name="Grigoriev I.V."/>
            <person name="Vagvolgyi C."/>
            <person name="Papp T."/>
            <person name="Martin F.M."/>
            <person name="Miettinen O."/>
            <person name="Hibbett D.S."/>
            <person name="Nagy L.G."/>
        </authorList>
    </citation>
    <scope>NUCLEOTIDE SEQUENCE [LARGE SCALE GENOMIC DNA]</scope>
    <source>
        <strain evidence="4 5">CBS 121175</strain>
    </source>
</reference>
<dbReference type="InterPro" id="IPR056884">
    <property type="entry name" value="NPHP3-like_N"/>
</dbReference>
<feature type="region of interest" description="Disordered" evidence="2">
    <location>
        <begin position="1"/>
        <end position="26"/>
    </location>
</feature>
<protein>
    <recommendedName>
        <fullName evidence="3">Nephrocystin 3-like N-terminal domain-containing protein</fullName>
    </recommendedName>
</protein>
<dbReference type="AlphaFoldDB" id="A0A5C3L2I8"/>
<feature type="domain" description="Nephrocystin 3-like N-terminal" evidence="3">
    <location>
        <begin position="91"/>
        <end position="204"/>
    </location>
</feature>
<keyword evidence="1" id="KW-0677">Repeat</keyword>
<dbReference type="OrthoDB" id="3014077at2759"/>
<dbReference type="EMBL" id="ML210169">
    <property type="protein sequence ID" value="TFK26918.1"/>
    <property type="molecule type" value="Genomic_DNA"/>
</dbReference>
<organism evidence="4 5">
    <name type="scientific">Coprinopsis marcescibilis</name>
    <name type="common">Agaric fungus</name>
    <name type="synonym">Psathyrella marcescibilis</name>
    <dbReference type="NCBI Taxonomy" id="230819"/>
    <lineage>
        <taxon>Eukaryota</taxon>
        <taxon>Fungi</taxon>
        <taxon>Dikarya</taxon>
        <taxon>Basidiomycota</taxon>
        <taxon>Agaricomycotina</taxon>
        <taxon>Agaricomycetes</taxon>
        <taxon>Agaricomycetidae</taxon>
        <taxon>Agaricales</taxon>
        <taxon>Agaricineae</taxon>
        <taxon>Psathyrellaceae</taxon>
        <taxon>Coprinopsis</taxon>
    </lineage>
</organism>
<evidence type="ECO:0000256" key="1">
    <source>
        <dbReference type="ARBA" id="ARBA00022737"/>
    </source>
</evidence>
<dbReference type="STRING" id="230819.A0A5C3L2I8"/>
<feature type="compositionally biased region" description="Polar residues" evidence="2">
    <location>
        <begin position="1"/>
        <end position="24"/>
    </location>
</feature>
<sequence>MAQQNRLEPASPSWTRPGSKQGGSNILEGAQHLDMNGAQITAVGGNQIFQNYSATTDDPMKKLHRYCAIEATHDSETVATYIPRCKPGTRQEVLRDLMDWAQNNSGTSLGSLLILWLSGPAGGGKSCIQRELVERCKEHGILAASYFFSSRVHGLHDSQLFVSTIAFQLCASFPEVEPFVEEAIRSDPALFDKSLEYRFEHLIGRPFQLMAQAQAKPKPRRAEHEATCWSIVRQWIPSFRRREPRWDLTKLDIIRQEAPSPHVPTKVVIIDGLDECRNPQERVRIIRLLASALLRYRLPFRVAIASRPEYEIRSTFDESNVDAIVRRLRLETYGCDTDIKDYLIDSLFDLRNRHPSRSSIPSDWPPPDGINKLVERASGQFIYASTFLKFIDNPRRHPVERFNFALNFHTSPPTSSQVNPFSDLDFLYTIILESTDQDVEIPLMKTILHGLVMLGNRFSRTLELDDFFRLEPGTSDTILCDMHSILHVPLIADYRNDSIRFYHRSLEDYLLSPSRSGRFHQPLGETYAQMLGLCADHLDPENSHQSSRGWNPLMNGLPNVMPQRWLLSLDWIGHMRHLLSHSSDTFRDLLRSKPSISRLVHGELKVRFWFPYALGDARNRFKTDIQGLVQPELHSRVCSTSDNNYKCIPLCHTLSRAIQACDKWSEWVAQNYTPVSVSPQQARVLYIQEALETSVDEWQHSYTGDGISHLKTLVVHEADKAESNPINEILNLYD</sequence>
<evidence type="ECO:0000313" key="5">
    <source>
        <dbReference type="Proteomes" id="UP000307440"/>
    </source>
</evidence>
<dbReference type="Pfam" id="PF24883">
    <property type="entry name" value="NPHP3_N"/>
    <property type="match status" value="1"/>
</dbReference>
<dbReference type="Proteomes" id="UP000307440">
    <property type="component" value="Unassembled WGS sequence"/>
</dbReference>
<dbReference type="SUPFAM" id="SSF52540">
    <property type="entry name" value="P-loop containing nucleoside triphosphate hydrolases"/>
    <property type="match status" value="1"/>
</dbReference>
<dbReference type="PANTHER" id="PTHR10039">
    <property type="entry name" value="AMELOGENIN"/>
    <property type="match status" value="1"/>
</dbReference>
<accession>A0A5C3L2I8</accession>